<gene>
    <name evidence="1" type="ORF">V8G54_013354</name>
</gene>
<organism evidence="1 2">
    <name type="scientific">Vigna mungo</name>
    <name type="common">Black gram</name>
    <name type="synonym">Phaseolus mungo</name>
    <dbReference type="NCBI Taxonomy" id="3915"/>
    <lineage>
        <taxon>Eukaryota</taxon>
        <taxon>Viridiplantae</taxon>
        <taxon>Streptophyta</taxon>
        <taxon>Embryophyta</taxon>
        <taxon>Tracheophyta</taxon>
        <taxon>Spermatophyta</taxon>
        <taxon>Magnoliopsida</taxon>
        <taxon>eudicotyledons</taxon>
        <taxon>Gunneridae</taxon>
        <taxon>Pentapetalae</taxon>
        <taxon>rosids</taxon>
        <taxon>fabids</taxon>
        <taxon>Fabales</taxon>
        <taxon>Fabaceae</taxon>
        <taxon>Papilionoideae</taxon>
        <taxon>50 kb inversion clade</taxon>
        <taxon>NPAAA clade</taxon>
        <taxon>indigoferoid/millettioid clade</taxon>
        <taxon>Phaseoleae</taxon>
        <taxon>Vigna</taxon>
    </lineage>
</organism>
<reference evidence="1 2" key="1">
    <citation type="journal article" date="2023" name="Life. Sci Alliance">
        <title>Evolutionary insights into 3D genome organization and epigenetic landscape of Vigna mungo.</title>
        <authorList>
            <person name="Junaid A."/>
            <person name="Singh B."/>
            <person name="Bhatia S."/>
        </authorList>
    </citation>
    <scope>NUCLEOTIDE SEQUENCE [LARGE SCALE GENOMIC DNA]</scope>
    <source>
        <strain evidence="1">Urdbean</strain>
    </source>
</reference>
<dbReference type="PANTHER" id="PTHR47481">
    <property type="match status" value="1"/>
</dbReference>
<proteinExistence type="predicted"/>
<dbReference type="PANTHER" id="PTHR47481:SF42">
    <property type="entry name" value="RHO GTPASE-ACTIVATING PROTEIN GACK-LIKE"/>
    <property type="match status" value="1"/>
</dbReference>
<accession>A0AAQ3NWQ3</accession>
<dbReference type="Proteomes" id="UP001374535">
    <property type="component" value="Chromosome 4"/>
</dbReference>
<name>A0AAQ3NWQ3_VIGMU</name>
<evidence type="ECO:0008006" key="3">
    <source>
        <dbReference type="Google" id="ProtNLM"/>
    </source>
</evidence>
<evidence type="ECO:0000313" key="2">
    <source>
        <dbReference type="Proteomes" id="UP001374535"/>
    </source>
</evidence>
<dbReference type="EMBL" id="CP144697">
    <property type="protein sequence ID" value="WVZ15788.1"/>
    <property type="molecule type" value="Genomic_DNA"/>
</dbReference>
<protein>
    <recommendedName>
        <fullName evidence="3">Retrotransposon Copia-like N-terminal domain-containing protein</fullName>
    </recommendedName>
</protein>
<keyword evidence="2" id="KW-1185">Reference proteome</keyword>
<sequence length="139" mass="15817">MAENSKFHSALAVTNVKHLIPITLDMETSQYHSWTTLFKVQAKVHSVLEHIIPPTDNGLDAVVLQWIYATISPDILTSILVADDSAERAWQRVADLFQDNKNSRAMYLETQFTNTCLTDFSSTSAYCNCNAPKFWRYID</sequence>
<evidence type="ECO:0000313" key="1">
    <source>
        <dbReference type="EMBL" id="WVZ15788.1"/>
    </source>
</evidence>
<dbReference type="AlphaFoldDB" id="A0AAQ3NWQ3"/>